<comment type="caution">
    <text evidence="5">The sequence shown here is derived from an EMBL/GenBank/DDBJ whole genome shotgun (WGS) entry which is preliminary data.</text>
</comment>
<evidence type="ECO:0000313" key="5">
    <source>
        <dbReference type="EMBL" id="PSW25436.1"/>
    </source>
</evidence>
<dbReference type="PRINTS" id="PR00032">
    <property type="entry name" value="HTHARAC"/>
</dbReference>
<dbReference type="PROSITE" id="PS00041">
    <property type="entry name" value="HTH_ARAC_FAMILY_1"/>
    <property type="match status" value="1"/>
</dbReference>
<dbReference type="InterPro" id="IPR018062">
    <property type="entry name" value="HTH_AraC-typ_CS"/>
</dbReference>
<dbReference type="GO" id="GO:0003700">
    <property type="term" value="F:DNA-binding transcription factor activity"/>
    <property type="evidence" value="ECO:0007669"/>
    <property type="project" value="InterPro"/>
</dbReference>
<gene>
    <name evidence="5" type="ORF">C9I94_07230</name>
</gene>
<dbReference type="Proteomes" id="UP000240481">
    <property type="component" value="Unassembled WGS sequence"/>
</dbReference>
<keyword evidence="6" id="KW-1185">Reference proteome</keyword>
<dbReference type="STRING" id="680026.AB733_03315"/>
<dbReference type="InterPro" id="IPR009057">
    <property type="entry name" value="Homeodomain-like_sf"/>
</dbReference>
<dbReference type="Pfam" id="PF12833">
    <property type="entry name" value="HTH_18"/>
    <property type="match status" value="1"/>
</dbReference>
<dbReference type="InterPro" id="IPR020449">
    <property type="entry name" value="Tscrpt_reg_AraC-type_HTH"/>
</dbReference>
<dbReference type="Gene3D" id="1.10.10.60">
    <property type="entry name" value="Homeodomain-like"/>
    <property type="match status" value="2"/>
</dbReference>
<keyword evidence="1" id="KW-0805">Transcription regulation</keyword>
<dbReference type="PANTHER" id="PTHR47504:SF5">
    <property type="entry name" value="RIGHT ORIGIN-BINDING PROTEIN"/>
    <property type="match status" value="1"/>
</dbReference>
<dbReference type="RefSeq" id="WP_048897483.1">
    <property type="nucleotide sequence ID" value="NZ_AP024853.1"/>
</dbReference>
<dbReference type="InterPro" id="IPR010499">
    <property type="entry name" value="AraC_E-bd"/>
</dbReference>
<dbReference type="OrthoDB" id="282744at2"/>
<organism evidence="5 6">
    <name type="scientific">Photobacterium swingsii</name>
    <dbReference type="NCBI Taxonomy" id="680026"/>
    <lineage>
        <taxon>Bacteria</taxon>
        <taxon>Pseudomonadati</taxon>
        <taxon>Pseudomonadota</taxon>
        <taxon>Gammaproteobacteria</taxon>
        <taxon>Vibrionales</taxon>
        <taxon>Vibrionaceae</taxon>
        <taxon>Photobacterium</taxon>
    </lineage>
</organism>
<dbReference type="InterPro" id="IPR011256">
    <property type="entry name" value="Reg_factor_effector_dom_sf"/>
</dbReference>
<dbReference type="SMART" id="SM00871">
    <property type="entry name" value="AraC_E_bind"/>
    <property type="match status" value="1"/>
</dbReference>
<dbReference type="EMBL" id="PYLZ01000003">
    <property type="protein sequence ID" value="PSW25436.1"/>
    <property type="molecule type" value="Genomic_DNA"/>
</dbReference>
<dbReference type="GO" id="GO:0043565">
    <property type="term" value="F:sequence-specific DNA binding"/>
    <property type="evidence" value="ECO:0007669"/>
    <property type="project" value="InterPro"/>
</dbReference>
<dbReference type="InterPro" id="IPR050959">
    <property type="entry name" value="MarA-like"/>
</dbReference>
<evidence type="ECO:0000256" key="1">
    <source>
        <dbReference type="ARBA" id="ARBA00023015"/>
    </source>
</evidence>
<evidence type="ECO:0000256" key="3">
    <source>
        <dbReference type="ARBA" id="ARBA00023163"/>
    </source>
</evidence>
<dbReference type="InterPro" id="IPR029442">
    <property type="entry name" value="GyrI-like"/>
</dbReference>
<keyword evidence="3" id="KW-0804">Transcription</keyword>
<reference evidence="5 6" key="1">
    <citation type="submission" date="2018-01" db="EMBL/GenBank/DDBJ databases">
        <title>Whole genome sequencing of Histamine producing bacteria.</title>
        <authorList>
            <person name="Butler K."/>
        </authorList>
    </citation>
    <scope>NUCLEOTIDE SEQUENCE [LARGE SCALE GENOMIC DNA]</scope>
    <source>
        <strain evidence="5 6">DSM 24669</strain>
    </source>
</reference>
<evidence type="ECO:0000313" key="6">
    <source>
        <dbReference type="Proteomes" id="UP000240481"/>
    </source>
</evidence>
<dbReference type="Pfam" id="PF06445">
    <property type="entry name" value="GyrI-like"/>
    <property type="match status" value="1"/>
</dbReference>
<dbReference type="PROSITE" id="PS01124">
    <property type="entry name" value="HTH_ARAC_FAMILY_2"/>
    <property type="match status" value="1"/>
</dbReference>
<dbReference type="SUPFAM" id="SSF46689">
    <property type="entry name" value="Homeodomain-like"/>
    <property type="match status" value="2"/>
</dbReference>
<dbReference type="SMART" id="SM00342">
    <property type="entry name" value="HTH_ARAC"/>
    <property type="match status" value="1"/>
</dbReference>
<evidence type="ECO:0000256" key="2">
    <source>
        <dbReference type="ARBA" id="ARBA00023125"/>
    </source>
</evidence>
<proteinExistence type="predicted"/>
<name>A0A0J8Y2J9_9GAMM</name>
<sequence length="308" mass="35666">MKETHNSGASTPPSTNQLTRIERVLEYIHSHIDQPLSVELLAEKSCWSRWQLQRVFLHETQQTVAHYVRELKLSLAAEQLLSSSERIVDIALNSGFNSEVSFTRAFKQFFSCSPSHYRKRGQRIGLKTPLKATLPIYQAHEIKKRLLQIRVERKEGFYLYGTKGEINGLFSHDPNYTQAVPQIWQQFIDQTGLRPPFDIATYGVIDTRDINEANPVPYWAGYSVSKNEAQRLPQEQILFVPEQEYAVIPYTGPINELDKTLEWFLGAWLPESKYRGIEGFEIEIYTVAFDYTSAEAQMEYWLPIELAR</sequence>
<protein>
    <submittedName>
        <fullName evidence="5">AraC family transcriptional regulator</fullName>
    </submittedName>
</protein>
<evidence type="ECO:0000259" key="4">
    <source>
        <dbReference type="PROSITE" id="PS01124"/>
    </source>
</evidence>
<keyword evidence="2" id="KW-0238">DNA-binding</keyword>
<accession>A0A0J8Y2J9</accession>
<dbReference type="PANTHER" id="PTHR47504">
    <property type="entry name" value="RIGHT ORIGIN-BINDING PROTEIN"/>
    <property type="match status" value="1"/>
</dbReference>
<dbReference type="InterPro" id="IPR018060">
    <property type="entry name" value="HTH_AraC"/>
</dbReference>
<dbReference type="SUPFAM" id="SSF55136">
    <property type="entry name" value="Probable bacterial effector-binding domain"/>
    <property type="match status" value="1"/>
</dbReference>
<dbReference type="Gene3D" id="3.20.80.10">
    <property type="entry name" value="Regulatory factor, effector binding domain"/>
    <property type="match status" value="1"/>
</dbReference>
<feature type="domain" description="HTH araC/xylS-type" evidence="4">
    <location>
        <begin position="22"/>
        <end position="120"/>
    </location>
</feature>
<dbReference type="AlphaFoldDB" id="A0A0J8Y2J9"/>